<reference evidence="1" key="1">
    <citation type="submission" date="2018-11" db="EMBL/GenBank/DDBJ databases">
        <authorList>
            <person name="Grassa J C."/>
        </authorList>
    </citation>
    <scope>NUCLEOTIDE SEQUENCE [LARGE SCALE GENOMIC DNA]</scope>
</reference>
<dbReference type="Gramene" id="novel_model_2832_5bd9a17a">
    <property type="protein sequence ID" value="cds.novel_model_2832_5bd9a17a"/>
    <property type="gene ID" value="novel_gene_1517_5bd9a17a"/>
</dbReference>
<dbReference type="Proteomes" id="UP000596661">
    <property type="component" value="Chromosome 3"/>
</dbReference>
<sequence length="72" mass="8125">MEQPKPTEIVISEIGISNSENMLGIAIFFHELFLKLKIHTWLPCLNKLWVPTTPFSSRDVNLTTLISLVNGS</sequence>
<name>A0A803QY87_CANSA</name>
<dbReference type="EnsemblPlants" id="novel_model_2832_5bd9a17a">
    <property type="protein sequence ID" value="cds.novel_model_2832_5bd9a17a"/>
    <property type="gene ID" value="novel_gene_1517_5bd9a17a"/>
</dbReference>
<dbReference type="EMBL" id="UZAU01000251">
    <property type="status" value="NOT_ANNOTATED_CDS"/>
    <property type="molecule type" value="Genomic_DNA"/>
</dbReference>
<reference evidence="1" key="2">
    <citation type="submission" date="2021-03" db="UniProtKB">
        <authorList>
            <consortium name="EnsemblPlants"/>
        </authorList>
    </citation>
    <scope>IDENTIFICATION</scope>
</reference>
<protein>
    <submittedName>
        <fullName evidence="1">Uncharacterized protein</fullName>
    </submittedName>
</protein>
<organism evidence="1 2">
    <name type="scientific">Cannabis sativa</name>
    <name type="common">Hemp</name>
    <name type="synonym">Marijuana</name>
    <dbReference type="NCBI Taxonomy" id="3483"/>
    <lineage>
        <taxon>Eukaryota</taxon>
        <taxon>Viridiplantae</taxon>
        <taxon>Streptophyta</taxon>
        <taxon>Embryophyta</taxon>
        <taxon>Tracheophyta</taxon>
        <taxon>Spermatophyta</taxon>
        <taxon>Magnoliopsida</taxon>
        <taxon>eudicotyledons</taxon>
        <taxon>Gunneridae</taxon>
        <taxon>Pentapetalae</taxon>
        <taxon>rosids</taxon>
        <taxon>fabids</taxon>
        <taxon>Rosales</taxon>
        <taxon>Cannabaceae</taxon>
        <taxon>Cannabis</taxon>
    </lineage>
</organism>
<evidence type="ECO:0000313" key="2">
    <source>
        <dbReference type="Proteomes" id="UP000596661"/>
    </source>
</evidence>
<evidence type="ECO:0000313" key="1">
    <source>
        <dbReference type="EnsemblPlants" id="cds.novel_model_2832_5bd9a17a"/>
    </source>
</evidence>
<dbReference type="AlphaFoldDB" id="A0A803QY87"/>
<accession>A0A803QY87</accession>
<proteinExistence type="predicted"/>
<keyword evidence="2" id="KW-1185">Reference proteome</keyword>